<dbReference type="NCBIfam" id="TIGR02432">
    <property type="entry name" value="lysidine_TilS_N"/>
    <property type="match status" value="1"/>
</dbReference>
<feature type="domain" description="Lysidine-tRNA(Ile) synthetase C-terminal" evidence="9">
    <location>
        <begin position="388"/>
        <end position="461"/>
    </location>
</feature>
<evidence type="ECO:0000256" key="5">
    <source>
        <dbReference type="ARBA" id="ARBA00022741"/>
    </source>
</evidence>
<dbReference type="RefSeq" id="WP_124565624.1">
    <property type="nucleotide sequence ID" value="NZ_JARRRY010000016.1"/>
</dbReference>
<evidence type="ECO:0000256" key="6">
    <source>
        <dbReference type="ARBA" id="ARBA00022840"/>
    </source>
</evidence>
<dbReference type="InterPro" id="IPR012796">
    <property type="entry name" value="Lysidine-tRNA-synth_C"/>
</dbReference>
<evidence type="ECO:0000313" key="11">
    <source>
        <dbReference type="Proteomes" id="UP001218246"/>
    </source>
</evidence>
<comment type="similarity">
    <text evidence="8">Belongs to the tRNA(Ile)-lysidine synthase family.</text>
</comment>
<comment type="function">
    <text evidence="8">Ligates lysine onto the cytidine present at position 34 of the AUA codon-specific tRNA(Ile) that contains the anticodon CAU, in an ATP-dependent manner. Cytidine is converted to lysidine, thus changing the amino acid specificity of the tRNA from methionine to isoleucine.</text>
</comment>
<dbReference type="SUPFAM" id="SSF82829">
    <property type="entry name" value="MesJ substrate recognition domain-like"/>
    <property type="match status" value="1"/>
</dbReference>
<dbReference type="HAMAP" id="MF_01161">
    <property type="entry name" value="tRNA_Ile_lys_synt"/>
    <property type="match status" value="1"/>
</dbReference>
<feature type="binding site" evidence="8">
    <location>
        <begin position="30"/>
        <end position="35"/>
    </location>
    <ligand>
        <name>ATP</name>
        <dbReference type="ChEBI" id="CHEBI:30616"/>
    </ligand>
</feature>
<dbReference type="EMBL" id="JARULN010000017">
    <property type="protein sequence ID" value="MDG5755047.1"/>
    <property type="molecule type" value="Genomic_DNA"/>
</dbReference>
<dbReference type="PANTHER" id="PTHR43033:SF1">
    <property type="entry name" value="TRNA(ILE)-LYSIDINE SYNTHASE-RELATED"/>
    <property type="match status" value="1"/>
</dbReference>
<dbReference type="Pfam" id="PF11734">
    <property type="entry name" value="TilS_C"/>
    <property type="match status" value="1"/>
</dbReference>
<dbReference type="Gene3D" id="3.30.465.60">
    <property type="match status" value="1"/>
</dbReference>
<evidence type="ECO:0000256" key="8">
    <source>
        <dbReference type="HAMAP-Rule" id="MF_01161"/>
    </source>
</evidence>
<dbReference type="Pfam" id="PF09179">
    <property type="entry name" value="TilS"/>
    <property type="match status" value="1"/>
</dbReference>
<keyword evidence="6 8" id="KW-0067">ATP-binding</keyword>
<dbReference type="EC" id="6.3.4.19" evidence="8"/>
<comment type="caution">
    <text evidence="10">The sequence shown here is derived from an EMBL/GenBank/DDBJ whole genome shotgun (WGS) entry which is preliminary data.</text>
</comment>
<dbReference type="InterPro" id="IPR014729">
    <property type="entry name" value="Rossmann-like_a/b/a_fold"/>
</dbReference>
<dbReference type="InterPro" id="IPR011063">
    <property type="entry name" value="TilS/TtcA_N"/>
</dbReference>
<dbReference type="SMART" id="SM00977">
    <property type="entry name" value="TilS_C"/>
    <property type="match status" value="1"/>
</dbReference>
<keyword evidence="4 8" id="KW-0819">tRNA processing</keyword>
<comment type="domain">
    <text evidence="8">The N-terminal region contains the highly conserved SGGXDS motif, predicted to be a P-loop motif involved in ATP binding.</text>
</comment>
<comment type="subcellular location">
    <subcellularLocation>
        <location evidence="1 8">Cytoplasm</location>
    </subcellularLocation>
</comment>
<dbReference type="SUPFAM" id="SSF56037">
    <property type="entry name" value="PheT/TilS domain"/>
    <property type="match status" value="1"/>
</dbReference>
<evidence type="ECO:0000256" key="3">
    <source>
        <dbReference type="ARBA" id="ARBA00022598"/>
    </source>
</evidence>
<dbReference type="Gene3D" id="3.40.50.620">
    <property type="entry name" value="HUPs"/>
    <property type="match status" value="1"/>
</dbReference>
<gene>
    <name evidence="8 10" type="primary">tilS</name>
    <name evidence="10" type="ORF">P6P90_13945</name>
</gene>
<evidence type="ECO:0000256" key="7">
    <source>
        <dbReference type="ARBA" id="ARBA00048539"/>
    </source>
</evidence>
<comment type="catalytic activity">
    <reaction evidence="7 8">
        <text>cytidine(34) in tRNA(Ile2) + L-lysine + ATP = lysidine(34) in tRNA(Ile2) + AMP + diphosphate + H(+)</text>
        <dbReference type="Rhea" id="RHEA:43744"/>
        <dbReference type="Rhea" id="RHEA-COMP:10625"/>
        <dbReference type="Rhea" id="RHEA-COMP:10670"/>
        <dbReference type="ChEBI" id="CHEBI:15378"/>
        <dbReference type="ChEBI" id="CHEBI:30616"/>
        <dbReference type="ChEBI" id="CHEBI:32551"/>
        <dbReference type="ChEBI" id="CHEBI:33019"/>
        <dbReference type="ChEBI" id="CHEBI:82748"/>
        <dbReference type="ChEBI" id="CHEBI:83665"/>
        <dbReference type="ChEBI" id="CHEBI:456215"/>
        <dbReference type="EC" id="6.3.4.19"/>
    </reaction>
</comment>
<protein>
    <recommendedName>
        <fullName evidence="8">tRNA(Ile)-lysidine synthase</fullName>
        <ecNumber evidence="8">6.3.4.19</ecNumber>
    </recommendedName>
    <alternativeName>
        <fullName evidence="8">tRNA(Ile)-2-lysyl-cytidine synthase</fullName>
    </alternativeName>
    <alternativeName>
        <fullName evidence="8">tRNA(Ile)-lysidine synthetase</fullName>
    </alternativeName>
</protein>
<dbReference type="InterPro" id="IPR012795">
    <property type="entry name" value="tRNA_Ile_lys_synt_N"/>
</dbReference>
<keyword evidence="3 8" id="KW-0436">Ligase</keyword>
<dbReference type="CDD" id="cd01992">
    <property type="entry name" value="TilS_N"/>
    <property type="match status" value="1"/>
</dbReference>
<accession>A0ABT6H7W3</accession>
<organism evidence="10 11">
    <name type="scientific">Ectobacillus antri</name>
    <dbReference type="NCBI Taxonomy" id="2486280"/>
    <lineage>
        <taxon>Bacteria</taxon>
        <taxon>Bacillati</taxon>
        <taxon>Bacillota</taxon>
        <taxon>Bacilli</taxon>
        <taxon>Bacillales</taxon>
        <taxon>Bacillaceae</taxon>
        <taxon>Ectobacillus</taxon>
    </lineage>
</organism>
<name>A0ABT6H7W3_9BACI</name>
<dbReference type="PANTHER" id="PTHR43033">
    <property type="entry name" value="TRNA(ILE)-LYSIDINE SYNTHASE-RELATED"/>
    <property type="match status" value="1"/>
</dbReference>
<sequence>MSVSFVSKIERFICENELLNMNTTVVVGVSGGMDSMALLYYLHGIKERYHLHIIVAHIDHMFRGEQSAADMHHVVKVCEELHLVCEAAQVNVGQYQRENGLGVQEAARACRYAYFAEVMEKHQADCLALAHHGDDQIETIMMRMVRGSISKGYAGIPVKRMFAGGMIIRPFLSVTKEDIKAYCEDEGIVYRNDPSNEKDTYTRNRFRKYIIPFLKQENPNVHVHLQRFSKFVEADEKYLQELAFEKLNTVIKKKDKNRIVISIPAFESLPMPLQRRGIQLILNYLYEYQLPSSLSSIHIEQALSFLRRPHPSGSLDFPAGLKVMRSYKECEFYFFSEKPEEFSYILPVPGKVVLPNGDEVTAEVSKLYPDTSDSALFVGSHEEISTPLSIRTRKNGDRMTIKGMNGTKKIKAIFIEEKVPKQQRDSWPIVCDAQGEIIWIPLLKQSAWAASSKKHGHYILIRYNSKESSRRISK</sequence>
<keyword evidence="11" id="KW-1185">Reference proteome</keyword>
<dbReference type="SUPFAM" id="SSF52402">
    <property type="entry name" value="Adenine nucleotide alpha hydrolases-like"/>
    <property type="match status" value="1"/>
</dbReference>
<evidence type="ECO:0000256" key="1">
    <source>
        <dbReference type="ARBA" id="ARBA00004496"/>
    </source>
</evidence>
<keyword evidence="5 8" id="KW-0547">Nucleotide-binding</keyword>
<dbReference type="InterPro" id="IPR012094">
    <property type="entry name" value="tRNA_Ile_lys_synt"/>
</dbReference>
<reference evidence="10 11" key="1">
    <citation type="submission" date="2023-04" db="EMBL/GenBank/DDBJ databases">
        <title>Ectobacillus antri isolated from activated sludge.</title>
        <authorList>
            <person name="Yan P."/>
            <person name="Liu X."/>
        </authorList>
    </citation>
    <scope>NUCLEOTIDE SEQUENCE [LARGE SCALE GENOMIC DNA]</scope>
    <source>
        <strain evidence="10 11">C18H</strain>
    </source>
</reference>
<evidence type="ECO:0000256" key="4">
    <source>
        <dbReference type="ARBA" id="ARBA00022694"/>
    </source>
</evidence>
<dbReference type="InterPro" id="IPR015262">
    <property type="entry name" value="tRNA_Ile_lys_synt_subst-bd"/>
</dbReference>
<dbReference type="GO" id="GO:0032267">
    <property type="term" value="F:tRNA(Ile)-lysidine synthase activity"/>
    <property type="evidence" value="ECO:0007669"/>
    <property type="project" value="UniProtKB-EC"/>
</dbReference>
<evidence type="ECO:0000256" key="2">
    <source>
        <dbReference type="ARBA" id="ARBA00022490"/>
    </source>
</evidence>
<dbReference type="Pfam" id="PF01171">
    <property type="entry name" value="ATP_bind_3"/>
    <property type="match status" value="1"/>
</dbReference>
<dbReference type="NCBIfam" id="TIGR02433">
    <property type="entry name" value="lysidine_TilS_C"/>
    <property type="match status" value="1"/>
</dbReference>
<proteinExistence type="inferred from homology"/>
<evidence type="ECO:0000259" key="9">
    <source>
        <dbReference type="SMART" id="SM00977"/>
    </source>
</evidence>
<evidence type="ECO:0000313" key="10">
    <source>
        <dbReference type="EMBL" id="MDG5755047.1"/>
    </source>
</evidence>
<keyword evidence="2 8" id="KW-0963">Cytoplasm</keyword>
<dbReference type="Proteomes" id="UP001218246">
    <property type="component" value="Unassembled WGS sequence"/>
</dbReference>